<proteinExistence type="predicted"/>
<dbReference type="Proteomes" id="UP000627464">
    <property type="component" value="Unassembled WGS sequence"/>
</dbReference>
<protein>
    <recommendedName>
        <fullName evidence="1">SGNH domain-containing protein</fullName>
    </recommendedName>
</protein>
<evidence type="ECO:0000313" key="3">
    <source>
        <dbReference type="Proteomes" id="UP000627464"/>
    </source>
</evidence>
<name>A0ABQ1H2F9_9GAMM</name>
<organism evidence="2 3">
    <name type="scientific">Hafnia psychrotolerans</name>
    <dbReference type="NCBI Taxonomy" id="1477018"/>
    <lineage>
        <taxon>Bacteria</taxon>
        <taxon>Pseudomonadati</taxon>
        <taxon>Pseudomonadota</taxon>
        <taxon>Gammaproteobacteria</taxon>
        <taxon>Enterobacterales</taxon>
        <taxon>Hafniaceae</taxon>
        <taxon>Hafnia</taxon>
    </lineage>
</organism>
<evidence type="ECO:0000313" key="2">
    <source>
        <dbReference type="EMBL" id="GGA56490.1"/>
    </source>
</evidence>
<accession>A0ABQ1H2F9</accession>
<gene>
    <name evidence="2" type="ORF">GCM10011328_34920</name>
</gene>
<feature type="domain" description="SGNH" evidence="1">
    <location>
        <begin position="8"/>
        <end position="252"/>
    </location>
</feature>
<reference evidence="3" key="1">
    <citation type="journal article" date="2019" name="Int. J. Syst. Evol. Microbiol.">
        <title>The Global Catalogue of Microorganisms (GCM) 10K type strain sequencing project: providing services to taxonomists for standard genome sequencing and annotation.</title>
        <authorList>
            <consortium name="The Broad Institute Genomics Platform"/>
            <consortium name="The Broad Institute Genome Sequencing Center for Infectious Disease"/>
            <person name="Wu L."/>
            <person name="Ma J."/>
        </authorList>
    </citation>
    <scope>NUCLEOTIDE SEQUENCE [LARGE SCALE GENOMIC DNA]</scope>
    <source>
        <strain evidence="3">CGMCC 1.12806</strain>
    </source>
</reference>
<keyword evidence="3" id="KW-1185">Reference proteome</keyword>
<comment type="caution">
    <text evidence="2">The sequence shown here is derived from an EMBL/GenBank/DDBJ whole genome shotgun (WGS) entry which is preliminary data.</text>
</comment>
<dbReference type="Pfam" id="PF19040">
    <property type="entry name" value="SGNH"/>
    <property type="match status" value="1"/>
</dbReference>
<dbReference type="InterPro" id="IPR043968">
    <property type="entry name" value="SGNH"/>
</dbReference>
<sequence length="266" mass="30771">MATNREECLEGDQDLAQCQFGDLNSNKKSLLIGDSNANHFWGFFDVLAQSAHIRMESLTSSSCLTLPGVWQYDWWKYRNEPYTQCHEHTEHYYRLIKENHYDYVILGEVWENYASGSHLINNEGDERSDALTKSRMTKALQDALNNIIASGAKPIIITTVYTMPKDYIECHRRQSIARATYSESTCDTPRPRKNEDDVYTHNLFAQMKKEYPTLTLIDVKDVQCPDARCLSEINTIPVYRDVGHITDYASYHFGLDYLKKFGNPLK</sequence>
<evidence type="ECO:0000259" key="1">
    <source>
        <dbReference type="Pfam" id="PF19040"/>
    </source>
</evidence>
<dbReference type="EMBL" id="BMFZ01000010">
    <property type="protein sequence ID" value="GGA56490.1"/>
    <property type="molecule type" value="Genomic_DNA"/>
</dbReference>